<feature type="transmembrane region" description="Helical" evidence="1">
    <location>
        <begin position="23"/>
        <end position="43"/>
    </location>
</feature>
<reference evidence="3" key="1">
    <citation type="submission" date="2023-01" db="EMBL/GenBank/DDBJ databases">
        <title>Key to firefly adult light organ development and bioluminescence: homeobox transcription factors regulate luciferase expression and transportation to peroxisome.</title>
        <authorList>
            <person name="Fu X."/>
        </authorList>
    </citation>
    <scope>NUCLEOTIDE SEQUENCE [LARGE SCALE GENOMIC DNA]</scope>
</reference>
<accession>A0AAN7SDB7</accession>
<proteinExistence type="predicted"/>
<dbReference type="Proteomes" id="UP001353858">
    <property type="component" value="Unassembled WGS sequence"/>
</dbReference>
<organism evidence="2 3">
    <name type="scientific">Aquatica leii</name>
    <dbReference type="NCBI Taxonomy" id="1421715"/>
    <lineage>
        <taxon>Eukaryota</taxon>
        <taxon>Metazoa</taxon>
        <taxon>Ecdysozoa</taxon>
        <taxon>Arthropoda</taxon>
        <taxon>Hexapoda</taxon>
        <taxon>Insecta</taxon>
        <taxon>Pterygota</taxon>
        <taxon>Neoptera</taxon>
        <taxon>Endopterygota</taxon>
        <taxon>Coleoptera</taxon>
        <taxon>Polyphaga</taxon>
        <taxon>Elateriformia</taxon>
        <taxon>Elateroidea</taxon>
        <taxon>Lampyridae</taxon>
        <taxon>Luciolinae</taxon>
        <taxon>Aquatica</taxon>
    </lineage>
</organism>
<protein>
    <submittedName>
        <fullName evidence="2">Uncharacterized protein</fullName>
    </submittedName>
</protein>
<keyword evidence="1" id="KW-1133">Transmembrane helix</keyword>
<dbReference type="EMBL" id="JARPUR010000001">
    <property type="protein sequence ID" value="KAK4886231.1"/>
    <property type="molecule type" value="Genomic_DNA"/>
</dbReference>
<gene>
    <name evidence="2" type="ORF">RN001_002502</name>
</gene>
<evidence type="ECO:0000313" key="2">
    <source>
        <dbReference type="EMBL" id="KAK4886231.1"/>
    </source>
</evidence>
<keyword evidence="1" id="KW-0812">Transmembrane</keyword>
<keyword evidence="3" id="KW-1185">Reference proteome</keyword>
<name>A0AAN7SDB7_9COLE</name>
<keyword evidence="1" id="KW-0472">Membrane</keyword>
<dbReference type="AlphaFoldDB" id="A0AAN7SDB7"/>
<comment type="caution">
    <text evidence="2">The sequence shown here is derived from an EMBL/GenBank/DDBJ whole genome shotgun (WGS) entry which is preliminary data.</text>
</comment>
<evidence type="ECO:0000313" key="3">
    <source>
        <dbReference type="Proteomes" id="UP001353858"/>
    </source>
</evidence>
<sequence>MTKAENGPHTWINNSVRGYEKNFFTSFLIQTYGFMTSGVLKATRNIRITKKRSCRQVKQMKVHLVKEIN</sequence>
<evidence type="ECO:0000256" key="1">
    <source>
        <dbReference type="SAM" id="Phobius"/>
    </source>
</evidence>